<reference evidence="1 2" key="1">
    <citation type="journal article" date="2010" name="BMC Genomics">
        <title>Sequencing, annotation, and comparative genome analysis of the gerbil-adapted Helicobacter pylori strain B8.</title>
        <authorList>
            <person name="Farnbacher M."/>
            <person name="Jahns T."/>
            <person name="Willrodt D."/>
            <person name="Daniel R."/>
            <person name="Haas R."/>
            <person name="Goesmann A."/>
            <person name="Kurtz S."/>
            <person name="Rieder G."/>
        </authorList>
    </citation>
    <scope>NUCLEOTIDE SEQUENCE [LARGE SCALE GENOMIC DNA]</scope>
    <source>
        <strain evidence="1 2">B8</strain>
    </source>
</reference>
<protein>
    <submittedName>
        <fullName evidence="1">Uncharacterized protein</fullName>
    </submittedName>
</protein>
<proteinExistence type="predicted"/>
<dbReference type="AlphaFoldDB" id="D7FD57"/>
<dbReference type="EMBL" id="FN598874">
    <property type="protein sequence ID" value="CBI66114.1"/>
    <property type="molecule type" value="Genomic_DNA"/>
</dbReference>
<dbReference type="HOGENOM" id="CLU_3389780_0_0_7"/>
<gene>
    <name evidence="1" type="ordered locus">HPB8_557</name>
</gene>
<evidence type="ECO:0000313" key="2">
    <source>
        <dbReference type="Proteomes" id="UP000007091"/>
    </source>
</evidence>
<dbReference type="KEGG" id="hpl:HPB8_557"/>
<dbReference type="Proteomes" id="UP000007091">
    <property type="component" value="Chromosome"/>
</dbReference>
<name>D7FD57_HELP3</name>
<sequence length="32" mass="3963">MQFRDFKKLHKLPLKRSLDKSFINNYILNPTR</sequence>
<evidence type="ECO:0000313" key="1">
    <source>
        <dbReference type="EMBL" id="CBI66114.1"/>
    </source>
</evidence>
<organism evidence="1 2">
    <name type="scientific">Helicobacter pylori (strain B8)</name>
    <dbReference type="NCBI Taxonomy" id="693745"/>
    <lineage>
        <taxon>Bacteria</taxon>
        <taxon>Pseudomonadati</taxon>
        <taxon>Campylobacterota</taxon>
        <taxon>Epsilonproteobacteria</taxon>
        <taxon>Campylobacterales</taxon>
        <taxon>Helicobacteraceae</taxon>
        <taxon>Helicobacter</taxon>
    </lineage>
</organism>
<accession>D7FD57</accession>